<feature type="domain" description="Xylanolytic transcriptional activator regulatory" evidence="9">
    <location>
        <begin position="200"/>
        <end position="274"/>
    </location>
</feature>
<keyword evidence="3" id="KW-0862">Zinc</keyword>
<proteinExistence type="predicted"/>
<dbReference type="PANTHER" id="PTHR47782:SF2">
    <property type="entry name" value="TRANSCRIPTION FACTOR, PUTATIVE (AFU_ORTHOLOGUE AFUA_4G12570)-RELATED"/>
    <property type="match status" value="1"/>
</dbReference>
<feature type="compositionally biased region" description="Low complexity" evidence="8">
    <location>
        <begin position="269"/>
        <end position="281"/>
    </location>
</feature>
<dbReference type="GO" id="GO:0006351">
    <property type="term" value="P:DNA-templated transcription"/>
    <property type="evidence" value="ECO:0007669"/>
    <property type="project" value="InterPro"/>
</dbReference>
<feature type="non-terminal residue" evidence="11">
    <location>
        <position position="516"/>
    </location>
</feature>
<keyword evidence="10" id="KW-1185">Reference proteome</keyword>
<feature type="region of interest" description="Disordered" evidence="8">
    <location>
        <begin position="1"/>
        <end position="25"/>
    </location>
</feature>
<keyword evidence="4" id="KW-0805">Transcription regulation</keyword>
<name>A0A6J3MEU7_9PEZI</name>
<dbReference type="GO" id="GO:0005634">
    <property type="term" value="C:nucleus"/>
    <property type="evidence" value="ECO:0007669"/>
    <property type="project" value="UniProtKB-SubCell"/>
</dbReference>
<dbReference type="CDD" id="cd12148">
    <property type="entry name" value="fungal_TF_MHR"/>
    <property type="match status" value="1"/>
</dbReference>
<feature type="region of interest" description="Disordered" evidence="8">
    <location>
        <begin position="269"/>
        <end position="289"/>
    </location>
</feature>
<keyword evidence="7" id="KW-0539">Nucleus</keyword>
<keyword evidence="6" id="KW-0804">Transcription</keyword>
<dbReference type="PANTHER" id="PTHR47782">
    <property type="entry name" value="ZN(II)2CYS6 TRANSCRIPTION FACTOR (EUROFUNG)-RELATED"/>
    <property type="match status" value="1"/>
</dbReference>
<evidence type="ECO:0000313" key="10">
    <source>
        <dbReference type="Proteomes" id="UP000504637"/>
    </source>
</evidence>
<dbReference type="SMART" id="SM00906">
    <property type="entry name" value="Fungal_trans"/>
    <property type="match status" value="1"/>
</dbReference>
<dbReference type="GO" id="GO:0043565">
    <property type="term" value="F:sequence-specific DNA binding"/>
    <property type="evidence" value="ECO:0007669"/>
    <property type="project" value="TreeGrafter"/>
</dbReference>
<dbReference type="GO" id="GO:0000981">
    <property type="term" value="F:DNA-binding transcription factor activity, RNA polymerase II-specific"/>
    <property type="evidence" value="ECO:0007669"/>
    <property type="project" value="TreeGrafter"/>
</dbReference>
<evidence type="ECO:0000256" key="6">
    <source>
        <dbReference type="ARBA" id="ARBA00023163"/>
    </source>
</evidence>
<dbReference type="InterPro" id="IPR052202">
    <property type="entry name" value="Yeast_MetPath_Reg"/>
</dbReference>
<reference evidence="11" key="3">
    <citation type="submission" date="2025-08" db="UniProtKB">
        <authorList>
            <consortium name="RefSeq"/>
        </authorList>
    </citation>
    <scope>IDENTIFICATION</scope>
    <source>
        <strain evidence="11">CBS 342.82</strain>
    </source>
</reference>
<dbReference type="Proteomes" id="UP000504637">
    <property type="component" value="Unplaced"/>
</dbReference>
<dbReference type="Pfam" id="PF04082">
    <property type="entry name" value="Fungal_trans"/>
    <property type="match status" value="1"/>
</dbReference>
<dbReference type="InterPro" id="IPR007219">
    <property type="entry name" value="XnlR_reg_dom"/>
</dbReference>
<keyword evidence="5" id="KW-0238">DNA-binding</keyword>
<dbReference type="GeneID" id="54358711"/>
<comment type="subcellular location">
    <subcellularLocation>
        <location evidence="1">Nucleus</location>
    </subcellularLocation>
</comment>
<evidence type="ECO:0000259" key="9">
    <source>
        <dbReference type="SMART" id="SM00906"/>
    </source>
</evidence>
<dbReference type="GO" id="GO:0008270">
    <property type="term" value="F:zinc ion binding"/>
    <property type="evidence" value="ECO:0007669"/>
    <property type="project" value="InterPro"/>
</dbReference>
<evidence type="ECO:0000256" key="5">
    <source>
        <dbReference type="ARBA" id="ARBA00023125"/>
    </source>
</evidence>
<evidence type="ECO:0000256" key="4">
    <source>
        <dbReference type="ARBA" id="ARBA00023015"/>
    </source>
</evidence>
<protein>
    <recommendedName>
        <fullName evidence="9">Xylanolytic transcriptional activator regulatory domain-containing protein</fullName>
    </recommendedName>
</protein>
<keyword evidence="2" id="KW-0479">Metal-binding</keyword>
<evidence type="ECO:0000256" key="1">
    <source>
        <dbReference type="ARBA" id="ARBA00004123"/>
    </source>
</evidence>
<reference evidence="11" key="1">
    <citation type="submission" date="2020-01" db="EMBL/GenBank/DDBJ databases">
        <authorList>
            <consortium name="DOE Joint Genome Institute"/>
            <person name="Haridas S."/>
            <person name="Albert R."/>
            <person name="Binder M."/>
            <person name="Bloem J."/>
            <person name="Labutti K."/>
            <person name="Salamov A."/>
            <person name="Andreopoulos B."/>
            <person name="Baker S.E."/>
            <person name="Barry K."/>
            <person name="Bills G."/>
            <person name="Bluhm B.H."/>
            <person name="Cannon C."/>
            <person name="Castanera R."/>
            <person name="Culley D.E."/>
            <person name="Daum C."/>
            <person name="Ezra D."/>
            <person name="Gonzalez J.B."/>
            <person name="Henrissat B."/>
            <person name="Kuo A."/>
            <person name="Liang C."/>
            <person name="Lipzen A."/>
            <person name="Lutzoni F."/>
            <person name="Magnuson J."/>
            <person name="Mondo S."/>
            <person name="Nolan M."/>
            <person name="Ohm R."/>
            <person name="Pangilinan J."/>
            <person name="Park H.-J."/>
            <person name="Ramirez L."/>
            <person name="Alfaro M."/>
            <person name="Sun H."/>
            <person name="Tritt A."/>
            <person name="Yoshinaga Y."/>
            <person name="Zwiers L.-H."/>
            <person name="Turgeon B.G."/>
            <person name="Goodwin S.B."/>
            <person name="Spatafora J.W."/>
            <person name="Crous P.W."/>
            <person name="Grigoriev I.V."/>
        </authorList>
    </citation>
    <scope>NUCLEOTIDE SEQUENCE</scope>
    <source>
        <strain evidence="11">CBS 342.82</strain>
    </source>
</reference>
<dbReference type="AlphaFoldDB" id="A0A6J3MEU7"/>
<evidence type="ECO:0000256" key="2">
    <source>
        <dbReference type="ARBA" id="ARBA00022723"/>
    </source>
</evidence>
<sequence>MTAGPPSRRPSQFVRDAPAPPNSKAVRRKEAATMDDLVADFGFLSVHATARDFYGFTSTMSYSRLIMSACTKDPLPEGMVRHLPTRQAATALIQHYLANVLILLPVLDEANLYASLDNIYAHNGHQADMQDHFMVRIVMAIASASMSERSGDPHYIDALGHVCAAMNCTEEVIRPGSVSSIQALVLLTEYAMLDPHHFDSWSLIGAASRAMVDLGIHQDPPKGLPMPKGKLDLRRRIFWCVYALDRSTSLVQTRAFSFSDDSAKVKAPSATKTASSAPSTPQAQDSPGLWLNRTREAATELISLRRLQSVWYTDLFQSGRVAWEEPYPYLWDTCDAMRQWFDGLSTSLTENTHSFFELELLYSSIYILSPSPRVPVISFYAQKLIFEYCIRYADLMLRLVNSSNYTTPLTFYDAMRVYMTGRQFLDVLQHNMDGVLNGVPPPLPDVKPTTAPPPPMPSVTLPQGESVLRNNISRSITCIRQITECLLCFGVRWGYMSWNQRYREETSSILEALNNR</sequence>
<evidence type="ECO:0000313" key="11">
    <source>
        <dbReference type="RefSeq" id="XP_033463562.1"/>
    </source>
</evidence>
<evidence type="ECO:0000256" key="7">
    <source>
        <dbReference type="ARBA" id="ARBA00023242"/>
    </source>
</evidence>
<organism evidence="11">
    <name type="scientific">Dissoconium aciculare CBS 342.82</name>
    <dbReference type="NCBI Taxonomy" id="1314786"/>
    <lineage>
        <taxon>Eukaryota</taxon>
        <taxon>Fungi</taxon>
        <taxon>Dikarya</taxon>
        <taxon>Ascomycota</taxon>
        <taxon>Pezizomycotina</taxon>
        <taxon>Dothideomycetes</taxon>
        <taxon>Dothideomycetidae</taxon>
        <taxon>Mycosphaerellales</taxon>
        <taxon>Dissoconiaceae</taxon>
        <taxon>Dissoconium</taxon>
    </lineage>
</organism>
<evidence type="ECO:0000256" key="8">
    <source>
        <dbReference type="SAM" id="MobiDB-lite"/>
    </source>
</evidence>
<dbReference type="GO" id="GO:0045944">
    <property type="term" value="P:positive regulation of transcription by RNA polymerase II"/>
    <property type="evidence" value="ECO:0007669"/>
    <property type="project" value="TreeGrafter"/>
</dbReference>
<dbReference type="RefSeq" id="XP_033463562.1">
    <property type="nucleotide sequence ID" value="XM_033600911.1"/>
</dbReference>
<accession>A0A6J3MEU7</accession>
<reference evidence="11" key="2">
    <citation type="submission" date="2020-04" db="EMBL/GenBank/DDBJ databases">
        <authorList>
            <consortium name="NCBI Genome Project"/>
        </authorList>
    </citation>
    <scope>NUCLEOTIDE SEQUENCE</scope>
    <source>
        <strain evidence="11">CBS 342.82</strain>
    </source>
</reference>
<evidence type="ECO:0000256" key="3">
    <source>
        <dbReference type="ARBA" id="ARBA00022833"/>
    </source>
</evidence>
<gene>
    <name evidence="11" type="ORF">K489DRAFT_313093</name>
</gene>
<dbReference type="OrthoDB" id="5319458at2759"/>